<evidence type="ECO:0000313" key="3">
    <source>
        <dbReference type="Proteomes" id="UP001516400"/>
    </source>
</evidence>
<dbReference type="EMBL" id="JABFTP020000021">
    <property type="protein sequence ID" value="KAL3269332.1"/>
    <property type="molecule type" value="Genomic_DNA"/>
</dbReference>
<dbReference type="InterPro" id="IPR040316">
    <property type="entry name" value="INTS5"/>
</dbReference>
<dbReference type="InterPro" id="IPR029444">
    <property type="entry name" value="INTS5_C"/>
</dbReference>
<gene>
    <name evidence="2" type="ORF">HHI36_008404</name>
</gene>
<dbReference type="Pfam" id="PF14838">
    <property type="entry name" value="INTS5_C"/>
    <property type="match status" value="1"/>
</dbReference>
<evidence type="ECO:0000313" key="2">
    <source>
        <dbReference type="EMBL" id="KAL3269332.1"/>
    </source>
</evidence>
<proteinExistence type="predicted"/>
<feature type="domain" description="Integrator complex subunit 5 C-terminal" evidence="1">
    <location>
        <begin position="2"/>
        <end position="598"/>
    </location>
</feature>
<sequence length="613" mass="69700">MTLVLRCDTGGIQIVKLLLECISNEHWSFKGETICNIKEKCKELLQTLIVEIDASIRFKNPLNITESFHQDIDEINQLLLSRNRIEYSIAARLVIFLGCKDPSSLIKSIMFLLQYSKSNDHLALMINIATHELLDKTKAPHCDKGGYLGIVLQQILSRDIQKFFISNEESIDLSQMWDNLLTLLKWEKSGKVPILKCHFVTRAIYENLESITSVFGSEINHMHVIADLLDQLEIPSSSAPFTLNSLVILNLAQSTVNYFFACCTCEDSGSKIRGFKKVYSILRRLCIFSKVAKVLALRELLERALFRSDNILFGAISTQKYTNENTEKLLLKQNKKISKTIPLTKHSSVFNGGIIGGGKRKILYSNELPADEISANISELINTIKACCSLPDEADFKYCDLSLDSVTSVSLLLVQFVSPDVMYNGLPWPEEEFSKVTVERDLMITKFFKTMPLLWDLLSFVAIYRPALCYCSVLLRALTATLIHQWRSMGDLSKSNATHYYNQLLENTVKVIDIMALGQLLPPPLSSIRDVFPHLKSFEIVAILRDCIWFYMRDHVPSPALFGLDSNGIYWRDPSIARPPDIFTNSLRIILQRNIKTLGNIYSQMFINIPKQE</sequence>
<accession>A0ABD2MSX6</accession>
<keyword evidence="3" id="KW-1185">Reference proteome</keyword>
<evidence type="ECO:0000259" key="1">
    <source>
        <dbReference type="Pfam" id="PF14838"/>
    </source>
</evidence>
<organism evidence="2 3">
    <name type="scientific">Cryptolaemus montrouzieri</name>
    <dbReference type="NCBI Taxonomy" id="559131"/>
    <lineage>
        <taxon>Eukaryota</taxon>
        <taxon>Metazoa</taxon>
        <taxon>Ecdysozoa</taxon>
        <taxon>Arthropoda</taxon>
        <taxon>Hexapoda</taxon>
        <taxon>Insecta</taxon>
        <taxon>Pterygota</taxon>
        <taxon>Neoptera</taxon>
        <taxon>Endopterygota</taxon>
        <taxon>Coleoptera</taxon>
        <taxon>Polyphaga</taxon>
        <taxon>Cucujiformia</taxon>
        <taxon>Coccinelloidea</taxon>
        <taxon>Coccinellidae</taxon>
        <taxon>Scymninae</taxon>
        <taxon>Scymnini</taxon>
        <taxon>Cryptolaemus</taxon>
    </lineage>
</organism>
<comment type="caution">
    <text evidence="2">The sequence shown here is derived from an EMBL/GenBank/DDBJ whole genome shotgun (WGS) entry which is preliminary data.</text>
</comment>
<dbReference type="AlphaFoldDB" id="A0ABD2MSX6"/>
<dbReference type="PANTHER" id="PTHR31697:SF2">
    <property type="entry name" value="INTEGRATOR COMPLEX SUBUNIT 5"/>
    <property type="match status" value="1"/>
</dbReference>
<dbReference type="PANTHER" id="PTHR31697">
    <property type="entry name" value="INTEGRATOR COMPLEX SUBUNIT 5"/>
    <property type="match status" value="1"/>
</dbReference>
<name>A0ABD2MSX6_9CUCU</name>
<reference evidence="2 3" key="1">
    <citation type="journal article" date="2021" name="BMC Biol.">
        <title>Horizontally acquired antibacterial genes associated with adaptive radiation of ladybird beetles.</title>
        <authorList>
            <person name="Li H.S."/>
            <person name="Tang X.F."/>
            <person name="Huang Y.H."/>
            <person name="Xu Z.Y."/>
            <person name="Chen M.L."/>
            <person name="Du X.Y."/>
            <person name="Qiu B.Y."/>
            <person name="Chen P.T."/>
            <person name="Zhang W."/>
            <person name="Slipinski A."/>
            <person name="Escalona H.E."/>
            <person name="Waterhouse R.M."/>
            <person name="Zwick A."/>
            <person name="Pang H."/>
        </authorList>
    </citation>
    <scope>NUCLEOTIDE SEQUENCE [LARGE SCALE GENOMIC DNA]</scope>
    <source>
        <strain evidence="2">SYSU2018</strain>
    </source>
</reference>
<dbReference type="Proteomes" id="UP001516400">
    <property type="component" value="Unassembled WGS sequence"/>
</dbReference>
<protein>
    <recommendedName>
        <fullName evidence="1">Integrator complex subunit 5 C-terminal domain-containing protein</fullName>
    </recommendedName>
</protein>